<dbReference type="GO" id="GO:0061789">
    <property type="term" value="P:dense core granule priming"/>
    <property type="evidence" value="ECO:0007669"/>
    <property type="project" value="TreeGrafter"/>
</dbReference>
<feature type="domain" description="C2" evidence="16">
    <location>
        <begin position="1"/>
        <end position="97"/>
    </location>
</feature>
<organism evidence="20 21">
    <name type="scientific">Solea senegalensis</name>
    <name type="common">Senegalese sole</name>
    <dbReference type="NCBI Taxonomy" id="28829"/>
    <lineage>
        <taxon>Eukaryota</taxon>
        <taxon>Metazoa</taxon>
        <taxon>Chordata</taxon>
        <taxon>Craniata</taxon>
        <taxon>Vertebrata</taxon>
        <taxon>Euteleostomi</taxon>
        <taxon>Actinopterygii</taxon>
        <taxon>Neopterygii</taxon>
        <taxon>Teleostei</taxon>
        <taxon>Neoteleostei</taxon>
        <taxon>Acanthomorphata</taxon>
        <taxon>Carangaria</taxon>
        <taxon>Pleuronectiformes</taxon>
        <taxon>Pleuronectoidei</taxon>
        <taxon>Soleidae</taxon>
        <taxon>Solea</taxon>
    </lineage>
</organism>
<feature type="region of interest" description="Disordered" evidence="15">
    <location>
        <begin position="252"/>
        <end position="548"/>
    </location>
</feature>
<dbReference type="FunFam" id="1.20.58.1100:FF:000001">
    <property type="entry name" value="Protein unc-13 homolog B"/>
    <property type="match status" value="1"/>
</dbReference>
<feature type="compositionally biased region" description="Polar residues" evidence="15">
    <location>
        <begin position="199"/>
        <end position="216"/>
    </location>
</feature>
<dbReference type="CDD" id="cd20859">
    <property type="entry name" value="C1_Munc13-2-like"/>
    <property type="match status" value="1"/>
</dbReference>
<dbReference type="GO" id="GO:0008270">
    <property type="term" value="F:zinc ion binding"/>
    <property type="evidence" value="ECO:0007669"/>
    <property type="project" value="UniProtKB-KW"/>
</dbReference>
<dbReference type="GO" id="GO:0005543">
    <property type="term" value="F:phospholipid binding"/>
    <property type="evidence" value="ECO:0007669"/>
    <property type="project" value="InterPro"/>
</dbReference>
<dbReference type="InterPro" id="IPR000008">
    <property type="entry name" value="C2_dom"/>
</dbReference>
<dbReference type="GO" id="GO:0035249">
    <property type="term" value="P:synaptic transmission, glutamatergic"/>
    <property type="evidence" value="ECO:0007669"/>
    <property type="project" value="TreeGrafter"/>
</dbReference>
<feature type="compositionally biased region" description="Basic and acidic residues" evidence="15">
    <location>
        <begin position="509"/>
        <end position="521"/>
    </location>
</feature>
<dbReference type="CDD" id="cd08394">
    <property type="entry name" value="C2A_Munc13"/>
    <property type="match status" value="1"/>
</dbReference>
<dbReference type="PROSITE" id="PS50004">
    <property type="entry name" value="C2"/>
    <property type="match status" value="3"/>
</dbReference>
<dbReference type="SMART" id="SM00239">
    <property type="entry name" value="C2"/>
    <property type="match status" value="3"/>
</dbReference>
<keyword evidence="4" id="KW-0963">Cytoplasm</keyword>
<accession>A0AAV6SAE8</accession>
<feature type="compositionally biased region" description="Basic and acidic residues" evidence="15">
    <location>
        <begin position="189"/>
        <end position="198"/>
    </location>
</feature>
<evidence type="ECO:0000256" key="1">
    <source>
        <dbReference type="ARBA" id="ARBA00004170"/>
    </source>
</evidence>
<feature type="compositionally biased region" description="Polar residues" evidence="15">
    <location>
        <begin position="455"/>
        <end position="468"/>
    </location>
</feature>
<keyword evidence="10" id="KW-0106">Calcium</keyword>
<evidence type="ECO:0000256" key="15">
    <source>
        <dbReference type="SAM" id="MobiDB-lite"/>
    </source>
</evidence>
<feature type="compositionally biased region" description="Acidic residues" evidence="15">
    <location>
        <begin position="386"/>
        <end position="401"/>
    </location>
</feature>
<keyword evidence="6" id="KW-0479">Metal-binding</keyword>
<evidence type="ECO:0000259" key="16">
    <source>
        <dbReference type="PROSITE" id="PS50004"/>
    </source>
</evidence>
<dbReference type="GO" id="GO:0098831">
    <property type="term" value="C:presynaptic active zone cytoplasmic component"/>
    <property type="evidence" value="ECO:0007669"/>
    <property type="project" value="TreeGrafter"/>
</dbReference>
<evidence type="ECO:0000313" key="20">
    <source>
        <dbReference type="EMBL" id="KAG7514494.1"/>
    </source>
</evidence>
<evidence type="ECO:0000256" key="13">
    <source>
        <dbReference type="ARBA" id="ARBA00023136"/>
    </source>
</evidence>
<dbReference type="Proteomes" id="UP000693946">
    <property type="component" value="Linkage Group LG14"/>
</dbReference>
<feature type="domain" description="C2" evidence="16">
    <location>
        <begin position="1646"/>
        <end position="1773"/>
    </location>
</feature>
<feature type="domain" description="C2" evidence="16">
    <location>
        <begin position="778"/>
        <end position="902"/>
    </location>
</feature>
<feature type="compositionally biased region" description="Low complexity" evidence="15">
    <location>
        <begin position="426"/>
        <end position="436"/>
    </location>
</feature>
<evidence type="ECO:0000256" key="3">
    <source>
        <dbReference type="ARBA" id="ARBA00022483"/>
    </source>
</evidence>
<evidence type="ECO:0000256" key="10">
    <source>
        <dbReference type="ARBA" id="ARBA00022837"/>
    </source>
</evidence>
<dbReference type="PANTHER" id="PTHR10480">
    <property type="entry name" value="PROTEIN UNC-13 HOMOLOG"/>
    <property type="match status" value="1"/>
</dbReference>
<evidence type="ECO:0000256" key="11">
    <source>
        <dbReference type="ARBA" id="ARBA00023018"/>
    </source>
</evidence>
<dbReference type="SMART" id="SM01145">
    <property type="entry name" value="DUF1041"/>
    <property type="match status" value="1"/>
</dbReference>
<keyword evidence="11" id="KW-0770">Synapse</keyword>
<dbReference type="InterPro" id="IPR014772">
    <property type="entry name" value="Munc13_dom-2"/>
</dbReference>
<evidence type="ECO:0000313" key="21">
    <source>
        <dbReference type="Proteomes" id="UP000693946"/>
    </source>
</evidence>
<dbReference type="CDD" id="cd04027">
    <property type="entry name" value="C2B_Munc13"/>
    <property type="match status" value="1"/>
</dbReference>
<evidence type="ECO:0000256" key="7">
    <source>
        <dbReference type="ARBA" id="ARBA00022737"/>
    </source>
</evidence>
<dbReference type="GO" id="GO:0016082">
    <property type="term" value="P:synaptic vesicle priming"/>
    <property type="evidence" value="ECO:0007669"/>
    <property type="project" value="TreeGrafter"/>
</dbReference>
<dbReference type="Pfam" id="PF00130">
    <property type="entry name" value="C1_1"/>
    <property type="match status" value="1"/>
</dbReference>
<dbReference type="PROSITE" id="PS00479">
    <property type="entry name" value="ZF_DAG_PE_1"/>
    <property type="match status" value="1"/>
</dbReference>
<keyword evidence="13" id="KW-0472">Membrane</keyword>
<dbReference type="CDD" id="cd08395">
    <property type="entry name" value="C2C_Munc13"/>
    <property type="match status" value="1"/>
</dbReference>
<gene>
    <name evidence="20" type="ORF">JOB18_035270</name>
</gene>
<dbReference type="InterPro" id="IPR002219">
    <property type="entry name" value="PKC_DAG/PE"/>
</dbReference>
<dbReference type="FunFam" id="2.60.40.150:FF:000014">
    <property type="entry name" value="protein unc-13 homolog B"/>
    <property type="match status" value="1"/>
</dbReference>
<comment type="subcellular location">
    <subcellularLocation>
        <location evidence="2">Cytoplasm</location>
    </subcellularLocation>
    <subcellularLocation>
        <location evidence="1">Membrane</location>
        <topology evidence="1">Peripheral membrane protein</topology>
    </subcellularLocation>
    <subcellularLocation>
        <location evidence="14">Synapse</location>
    </subcellularLocation>
</comment>
<dbReference type="GO" id="GO:0005509">
    <property type="term" value="F:calcium ion binding"/>
    <property type="evidence" value="ECO:0007669"/>
    <property type="project" value="InterPro"/>
</dbReference>
<evidence type="ECO:0000256" key="4">
    <source>
        <dbReference type="ARBA" id="ARBA00022490"/>
    </source>
</evidence>
<dbReference type="FunFam" id="1.10.357.50:FF:000001">
    <property type="entry name" value="Protein unc-13 homolog B"/>
    <property type="match status" value="1"/>
</dbReference>
<keyword evidence="7" id="KW-0677">Repeat</keyword>
<feature type="domain" description="MHD2" evidence="19">
    <location>
        <begin position="1461"/>
        <end position="1613"/>
    </location>
</feature>
<feature type="compositionally biased region" description="Polar residues" evidence="15">
    <location>
        <begin position="285"/>
        <end position="307"/>
    </location>
</feature>
<dbReference type="GO" id="GO:0017075">
    <property type="term" value="F:syntaxin-1 binding"/>
    <property type="evidence" value="ECO:0007669"/>
    <property type="project" value="TreeGrafter"/>
</dbReference>
<dbReference type="FunFam" id="3.30.60.20:FF:000001">
    <property type="entry name" value="Protein unc-13 homolog B"/>
    <property type="match status" value="1"/>
</dbReference>
<dbReference type="GO" id="GO:0019992">
    <property type="term" value="F:diacylglycerol binding"/>
    <property type="evidence" value="ECO:0007669"/>
    <property type="project" value="InterPro"/>
</dbReference>
<evidence type="ECO:0000256" key="2">
    <source>
        <dbReference type="ARBA" id="ARBA00004496"/>
    </source>
</evidence>
<dbReference type="PROSITE" id="PS51258">
    <property type="entry name" value="MHD1"/>
    <property type="match status" value="1"/>
</dbReference>
<keyword evidence="21" id="KW-1185">Reference proteome</keyword>
<dbReference type="GO" id="GO:0043195">
    <property type="term" value="C:terminal bouton"/>
    <property type="evidence" value="ECO:0007669"/>
    <property type="project" value="TreeGrafter"/>
</dbReference>
<evidence type="ECO:0000256" key="8">
    <source>
        <dbReference type="ARBA" id="ARBA00022771"/>
    </source>
</evidence>
<reference evidence="20 21" key="1">
    <citation type="journal article" date="2021" name="Sci. Rep.">
        <title>Chromosome anchoring in Senegalese sole (Solea senegalensis) reveals sex-associated markers and genome rearrangements in flatfish.</title>
        <authorList>
            <person name="Guerrero-Cozar I."/>
            <person name="Gomez-Garrido J."/>
            <person name="Berbel C."/>
            <person name="Martinez-Blanch J.F."/>
            <person name="Alioto T."/>
            <person name="Claros M.G."/>
            <person name="Gagnaire P.A."/>
            <person name="Manchado M."/>
        </authorList>
    </citation>
    <scope>NUCLEOTIDE SEQUENCE [LARGE SCALE GENOMIC DNA]</scope>
    <source>
        <strain evidence="20">Sse05_10M</strain>
    </source>
</reference>
<dbReference type="PROSITE" id="PS51259">
    <property type="entry name" value="MHD2"/>
    <property type="match status" value="1"/>
</dbReference>
<comment type="caution">
    <text evidence="20">The sequence shown here is derived from an EMBL/GenBank/DDBJ whole genome shotgun (WGS) entry which is preliminary data.</text>
</comment>
<feature type="region of interest" description="Disordered" evidence="15">
    <location>
        <begin position="174"/>
        <end position="216"/>
    </location>
</feature>
<dbReference type="PANTHER" id="PTHR10480:SF1">
    <property type="entry name" value="PROTEIN UNC-13 HOMOLOG A"/>
    <property type="match status" value="1"/>
</dbReference>
<evidence type="ECO:0000259" key="19">
    <source>
        <dbReference type="PROSITE" id="PS51259"/>
    </source>
</evidence>
<evidence type="ECO:0000256" key="9">
    <source>
        <dbReference type="ARBA" id="ARBA00022833"/>
    </source>
</evidence>
<dbReference type="GO" id="GO:0031594">
    <property type="term" value="C:neuromuscular junction"/>
    <property type="evidence" value="ECO:0007669"/>
    <property type="project" value="TreeGrafter"/>
</dbReference>
<feature type="domain" description="Phorbol-ester/DAG-type" evidence="17">
    <location>
        <begin position="672"/>
        <end position="722"/>
    </location>
</feature>
<dbReference type="InterPro" id="IPR010439">
    <property type="entry name" value="MUN_dom"/>
</dbReference>
<dbReference type="InterPro" id="IPR014770">
    <property type="entry name" value="Munc13_1"/>
</dbReference>
<dbReference type="GO" id="GO:0030672">
    <property type="term" value="C:synaptic vesicle membrane"/>
    <property type="evidence" value="ECO:0007669"/>
    <property type="project" value="TreeGrafter"/>
</dbReference>
<evidence type="ECO:0000256" key="6">
    <source>
        <dbReference type="ARBA" id="ARBA00022723"/>
    </source>
</evidence>
<dbReference type="FunFam" id="2.60.40.150:FF:000031">
    <property type="entry name" value="Protein unc-13 homolog B"/>
    <property type="match status" value="1"/>
</dbReference>
<dbReference type="SMART" id="SM00109">
    <property type="entry name" value="C1"/>
    <property type="match status" value="1"/>
</dbReference>
<dbReference type="GO" id="GO:0005516">
    <property type="term" value="F:calmodulin binding"/>
    <property type="evidence" value="ECO:0007669"/>
    <property type="project" value="TreeGrafter"/>
</dbReference>
<sequence length="1819" mass="206006">MSLLCVGVKKGKLDGPQEKFNTYVTLKVQNVKSTTIAVRGSQPCWEQDFMFEINRLDLGLTVEVWNKGLIWDTMVGTLWIPLRNIRQSNEEGPGQWLTLDSNVIMAENEICGTKDPTFHRLLLDTRFELPLDIPEEEARYWAKKLEQLNAMRDQDYQEEQERPLQAPSTQCCNWSLWGDQQNEDPDSAVDDRDSDYRSETSNSIPPPFYTTSQPNASMHQYPMRHQQYSHSYDDEIHELDYDHRAIRHYDSLDSATNGRSDIDSGSGSSRRTSRQYSLDSRHSLSDSPTDSRYASSGELSRGSSQLSEEFVPEDGESLRGSEFYDENDSYHSCHSSVSYGKEDSPDWDGEGIYSDEGGYLKDGGEEGALYDEEEGEIYGEEREYNYEDEEEMPYEGEEDMYPLDSTLGEFQEPTYTPTSTADTLMPPSDSQSSSRPPLEKQASLHQHHPAHDQLQPPSTAPGLSTASQDDMLPPFSSDSTKAPFALLQPDISTTATSTPSTTIPVPAPDSKHMEPERKSEAPLEEPQPPEKPPAAEGVPQAPEEKTKEPFVPSFPRREIMEPGPARAKANWLRLFSRVRLQLQEARGESVGIASLLLSAGMGGALYSIDSMPDLRKRKAMPLVSDLSLVQNSRKAGITSALTSSTLHNEELKSHVYKKTLQALIYPISCTTPHNFEVWTATTPTYCYECEGLLWGIARQGMRCTECGVKCHEKCQDLLNADCLQRAAEKSSKHGAEDRTQNIIMVLKDRMKIRERNKPEIFELIQEVFTVPKSTHVTQMKQIKQSVLDGTSKWSAKISITVLCAQGLQAKDKTGSSDPYVTVQVGKTKKRTKTIYGNLNPVWEETFNFECHNSSDRIKVRVWDEDDDIKSRVKQKFKRESDDFLGQTIIEVRTLSGEMDVWYNLDKRTDKSAVSGAIRMHINVEIKGEETVAPYHVQYTCLHENLFHYVTDIQNNGVVKIPDAKGDDAWKVYFEETPQEIVDEFAMRYGVESIYQAMTHFACLSSKYMCPGVPAVMSTLLANINAYYAHTTQATNNVSASDRFAASNFGKERFVKLLDQLHNSLRIDLSMYRNNFPASSPERLQDLKSTVDLLTSITFFRMKVQELQSPPRASQVVKDCVKACLNSTYEYIFNNCHELYSREYQTDPAKQGAVPPEEQGPSIKNLDFWSKLITLIVSIIEEDKNSYTPCLNQFPQELNVGKISAEVMWNLFAQDMKYAMEEHEKNRLCKSADYMNLHFKVKWLYNEYCKDLPFFKSRVPEYPAWFEPFVIQWLDENEEVSRDFLHGALERDKKDGFQVTSEHALFSCSVVDVFSQLNQSFEIIRKLECPDPQIVGHYMKRFAKTISNVLLSYADIISRLFANYVSMEKVPCILINNIQQLRVQLEKMFEAMGGKDLCVEASDILKDLQIKLNNVMDDLSRVFAVSFQPHIEENVKQMGDILAQVKGTSNVGNASSVAQDADNVLQPIMEFLDSNLTLFAKICEKTVLKRVLKELWKLVMNTMEKTIVLPPLTDQTGRLKSASHSDGTQLIFNAAKELGQLSKLKEHMVREEAKALSPKQCAVIELALDTIKQYFHAGGVGLKKTFLEKSPDLQSLHYALSLYTQATDKLIKTFVQSQNAQVFGGKGVRFTTSEDVYPDKGSGVDDAVGEVSIHVEVFTHPNTGEHKVTVKVVAANDLRWQTQGIFRPFVEVYIIGPHLSDKKRKYATKSKNNSWAPKYNETFTFTLSNEVGPECYELQVCVKDYCFAREDRTVGMAVLQLKDVASKGSAACWLPLGKRIHMDETGLTVLRILSQRNNDDVAKEFVKLKSDQRSAEEGRS</sequence>
<dbReference type="GO" id="GO:0099525">
    <property type="term" value="P:presynaptic dense core vesicle exocytosis"/>
    <property type="evidence" value="ECO:0007669"/>
    <property type="project" value="TreeGrafter"/>
</dbReference>
<dbReference type="Pfam" id="PF06292">
    <property type="entry name" value="MUN"/>
    <property type="match status" value="1"/>
</dbReference>
<feature type="compositionally biased region" description="Polar residues" evidence="15">
    <location>
        <begin position="413"/>
        <end position="422"/>
    </location>
</feature>
<feature type="compositionally biased region" description="Low complexity" evidence="15">
    <location>
        <begin position="491"/>
        <end position="504"/>
    </location>
</feature>
<keyword evidence="12" id="KW-0175">Coiled coil</keyword>
<keyword evidence="5" id="KW-0597">Phosphoprotein</keyword>
<dbReference type="InterPro" id="IPR027080">
    <property type="entry name" value="Unc-13"/>
</dbReference>
<dbReference type="Pfam" id="PF00168">
    <property type="entry name" value="C2"/>
    <property type="match status" value="3"/>
</dbReference>
<feature type="compositionally biased region" description="Acidic residues" evidence="15">
    <location>
        <begin position="368"/>
        <end position="378"/>
    </location>
</feature>
<keyword evidence="9" id="KW-0862">Zinc</keyword>
<evidence type="ECO:0000256" key="12">
    <source>
        <dbReference type="ARBA" id="ARBA00023054"/>
    </source>
</evidence>
<name>A0AAV6SAE8_SOLSE</name>
<evidence type="ECO:0000259" key="17">
    <source>
        <dbReference type="PROSITE" id="PS50081"/>
    </source>
</evidence>
<evidence type="ECO:0000256" key="14">
    <source>
        <dbReference type="ARBA" id="ARBA00034103"/>
    </source>
</evidence>
<dbReference type="PROSITE" id="PS50081">
    <property type="entry name" value="ZF_DAG_PE_2"/>
    <property type="match status" value="1"/>
</dbReference>
<dbReference type="InterPro" id="IPR037302">
    <property type="entry name" value="Unc-13_C2B"/>
</dbReference>
<dbReference type="GO" id="GO:0016081">
    <property type="term" value="P:synaptic vesicle docking"/>
    <property type="evidence" value="ECO:0007669"/>
    <property type="project" value="TreeGrafter"/>
</dbReference>
<evidence type="ECO:0000256" key="5">
    <source>
        <dbReference type="ARBA" id="ARBA00022553"/>
    </source>
</evidence>
<keyword evidence="3" id="KW-0268">Exocytosis</keyword>
<evidence type="ECO:0000259" key="18">
    <source>
        <dbReference type="PROSITE" id="PS51258"/>
    </source>
</evidence>
<proteinExistence type="predicted"/>
<keyword evidence="8" id="KW-0863">Zinc-finger</keyword>
<feature type="domain" description="MHD1" evidence="18">
    <location>
        <begin position="1213"/>
        <end position="1356"/>
    </location>
</feature>
<protein>
    <submittedName>
        <fullName evidence="20">Unc-13-like A isoform X3</fullName>
    </submittedName>
</protein>
<dbReference type="EMBL" id="JAGKHQ010000006">
    <property type="protein sequence ID" value="KAG7514494.1"/>
    <property type="molecule type" value="Genomic_DNA"/>
</dbReference>
<dbReference type="FunFam" id="2.60.40.150:FF:000002">
    <property type="entry name" value="Protein unc-13 homolog B"/>
    <property type="match status" value="1"/>
</dbReference>
<dbReference type="GO" id="GO:0042734">
    <property type="term" value="C:presynaptic membrane"/>
    <property type="evidence" value="ECO:0007669"/>
    <property type="project" value="TreeGrafter"/>
</dbReference>